<dbReference type="PROSITE" id="PS50043">
    <property type="entry name" value="HTH_LUXR_2"/>
    <property type="match status" value="1"/>
</dbReference>
<dbReference type="Proteomes" id="UP000437575">
    <property type="component" value="Unassembled WGS sequence"/>
</dbReference>
<dbReference type="SUPFAM" id="SSF46894">
    <property type="entry name" value="C-terminal effector domain of the bipartite response regulators"/>
    <property type="match status" value="1"/>
</dbReference>
<evidence type="ECO:0000313" key="4">
    <source>
        <dbReference type="EMBL" id="MSE06514.1"/>
    </source>
</evidence>
<dbReference type="GO" id="GO:0006355">
    <property type="term" value="P:regulation of DNA-templated transcription"/>
    <property type="evidence" value="ECO:0007669"/>
    <property type="project" value="InterPro"/>
</dbReference>
<dbReference type="Pfam" id="PF00196">
    <property type="entry name" value="GerE"/>
    <property type="match status" value="1"/>
</dbReference>
<reference evidence="4 5" key="1">
    <citation type="submission" date="2019-11" db="EMBL/GenBank/DDBJ databases">
        <title>Draft Genome Sequence of Plant Growth-Promoting Rhizosphere-Associated Bacteria.</title>
        <authorList>
            <person name="Vasilyev I.Y."/>
            <person name="Radchenko V."/>
            <person name="Ilnitskaya E.V."/>
        </authorList>
    </citation>
    <scope>NUCLEOTIDE SEQUENCE [LARGE SCALE GENOMIC DNA]</scope>
    <source>
        <strain evidence="4 5">VRA_1sq_f</strain>
    </source>
</reference>
<evidence type="ECO:0000259" key="3">
    <source>
        <dbReference type="PROSITE" id="PS50043"/>
    </source>
</evidence>
<evidence type="ECO:0000313" key="5">
    <source>
        <dbReference type="Proteomes" id="UP000437575"/>
    </source>
</evidence>
<dbReference type="AlphaFoldDB" id="A0A6A8LS37"/>
<dbReference type="Gene3D" id="1.10.10.10">
    <property type="entry name" value="Winged helix-like DNA-binding domain superfamily/Winged helix DNA-binding domain"/>
    <property type="match status" value="1"/>
</dbReference>
<keyword evidence="4" id="KW-0238">DNA-binding</keyword>
<keyword evidence="1" id="KW-0805">Transcription regulation</keyword>
<dbReference type="EMBL" id="WKKZ01001007">
    <property type="protein sequence ID" value="MSE06514.1"/>
    <property type="molecule type" value="Genomic_DNA"/>
</dbReference>
<sequence length="37" mass="4272">FFLSEGTIRNYISSILSKTGTRSRLEAVNLAEKRNWI</sequence>
<accession>A0A6A8LS37</accession>
<proteinExistence type="predicted"/>
<gene>
    <name evidence="4" type="ORF">GKC34_12360</name>
</gene>
<name>A0A6A8LS37_9LACO</name>
<comment type="caution">
    <text evidence="4">The sequence shown here is derived from an EMBL/GenBank/DDBJ whole genome shotgun (WGS) entry which is preliminary data.</text>
</comment>
<keyword evidence="2" id="KW-0804">Transcription</keyword>
<dbReference type="GO" id="GO:0003677">
    <property type="term" value="F:DNA binding"/>
    <property type="evidence" value="ECO:0007669"/>
    <property type="project" value="UniProtKB-KW"/>
</dbReference>
<organism evidence="4 5">
    <name type="scientific">Ligilactobacillus salivarius</name>
    <dbReference type="NCBI Taxonomy" id="1624"/>
    <lineage>
        <taxon>Bacteria</taxon>
        <taxon>Bacillati</taxon>
        <taxon>Bacillota</taxon>
        <taxon>Bacilli</taxon>
        <taxon>Lactobacillales</taxon>
        <taxon>Lactobacillaceae</taxon>
        <taxon>Ligilactobacillus</taxon>
    </lineage>
</organism>
<feature type="domain" description="HTH luxR-type" evidence="3">
    <location>
        <begin position="1"/>
        <end position="35"/>
    </location>
</feature>
<evidence type="ECO:0000256" key="1">
    <source>
        <dbReference type="ARBA" id="ARBA00023015"/>
    </source>
</evidence>
<dbReference type="InterPro" id="IPR016032">
    <property type="entry name" value="Sig_transdc_resp-reg_C-effctor"/>
</dbReference>
<dbReference type="InterPro" id="IPR036388">
    <property type="entry name" value="WH-like_DNA-bd_sf"/>
</dbReference>
<dbReference type="InterPro" id="IPR000792">
    <property type="entry name" value="Tscrpt_reg_LuxR_C"/>
</dbReference>
<evidence type="ECO:0000256" key="2">
    <source>
        <dbReference type="ARBA" id="ARBA00023163"/>
    </source>
</evidence>
<protein>
    <submittedName>
        <fullName evidence="4">DNA-binding response regulator</fullName>
    </submittedName>
</protein>
<feature type="non-terminal residue" evidence="4">
    <location>
        <position position="1"/>
    </location>
</feature>